<evidence type="ECO:0000256" key="8">
    <source>
        <dbReference type="ARBA" id="ARBA00049405"/>
    </source>
</evidence>
<name>E4YEM8_OIKDI</name>
<feature type="transmembrane region" description="Helical" evidence="10">
    <location>
        <begin position="50"/>
        <end position="71"/>
    </location>
</feature>
<sequence length="97" mass="10161">MSLETKVSRRLTMKSERARQFLAEFYGSFILAYIGIGAEHMTSPLLNVEMSTTSIHVAMCGGLGVALGIFVSAGASGGHLNPGVTVAHAVLGKNRAP</sequence>
<accession>E4YEM8</accession>
<dbReference type="Proteomes" id="UP000011014">
    <property type="component" value="Unassembled WGS sequence"/>
</dbReference>
<evidence type="ECO:0000256" key="2">
    <source>
        <dbReference type="ARBA" id="ARBA00006175"/>
    </source>
</evidence>
<reference evidence="11" key="1">
    <citation type="journal article" date="2010" name="Science">
        <title>Plasticity of animal genome architecture unmasked by rapid evolution of a pelagic tunicate.</title>
        <authorList>
            <person name="Denoeud F."/>
            <person name="Henriet S."/>
            <person name="Mungpakdee S."/>
            <person name="Aury J.M."/>
            <person name="Da Silva C."/>
            <person name="Brinkmann H."/>
            <person name="Mikhaleva J."/>
            <person name="Olsen L.C."/>
            <person name="Jubin C."/>
            <person name="Canestro C."/>
            <person name="Bouquet J.M."/>
            <person name="Danks G."/>
            <person name="Poulain J."/>
            <person name="Campsteijn C."/>
            <person name="Adamski M."/>
            <person name="Cross I."/>
            <person name="Yadetie F."/>
            <person name="Muffato M."/>
            <person name="Louis A."/>
            <person name="Butcher S."/>
            <person name="Tsagkogeorga G."/>
            <person name="Konrad A."/>
            <person name="Singh S."/>
            <person name="Jensen M.F."/>
            <person name="Cong E.H."/>
            <person name="Eikeseth-Otteraa H."/>
            <person name="Noel B."/>
            <person name="Anthouard V."/>
            <person name="Porcel B.M."/>
            <person name="Kachouri-Lafond R."/>
            <person name="Nishino A."/>
            <person name="Ugolini M."/>
            <person name="Chourrout P."/>
            <person name="Nishida H."/>
            <person name="Aasland R."/>
            <person name="Huzurbazar S."/>
            <person name="Westhof E."/>
            <person name="Delsuc F."/>
            <person name="Lehrach H."/>
            <person name="Reinhardt R."/>
            <person name="Weissenbach J."/>
            <person name="Roy S.W."/>
            <person name="Artiguenave F."/>
            <person name="Postlethwait J.H."/>
            <person name="Manak J.R."/>
            <person name="Thompson E.M."/>
            <person name="Jaillon O."/>
            <person name="Du Pasquier L."/>
            <person name="Boudinot P."/>
            <person name="Liberles D.A."/>
            <person name="Volff J.N."/>
            <person name="Philippe H."/>
            <person name="Lenhard B."/>
            <person name="Roest Crollius H."/>
            <person name="Wincker P."/>
            <person name="Chourrout D."/>
        </authorList>
    </citation>
    <scope>NUCLEOTIDE SEQUENCE [LARGE SCALE GENOMIC DNA]</scope>
</reference>
<comment type="similarity">
    <text evidence="2 9">Belongs to the MIP/aquaporin (TC 1.A.8) family.</text>
</comment>
<evidence type="ECO:0000313" key="11">
    <source>
        <dbReference type="EMBL" id="CBY33965.1"/>
    </source>
</evidence>
<keyword evidence="5 10" id="KW-1133">Transmembrane helix</keyword>
<protein>
    <recommendedName>
        <fullName evidence="12">Aquaporin</fullName>
    </recommendedName>
</protein>
<dbReference type="SUPFAM" id="SSF81338">
    <property type="entry name" value="Aquaporin-like"/>
    <property type="match status" value="1"/>
</dbReference>
<dbReference type="InterPro" id="IPR000425">
    <property type="entry name" value="MIP"/>
</dbReference>
<evidence type="ECO:0000256" key="4">
    <source>
        <dbReference type="ARBA" id="ARBA00022692"/>
    </source>
</evidence>
<dbReference type="PANTHER" id="PTHR43829">
    <property type="entry name" value="AQUAPORIN OR AQUAGLYCEROPORIN RELATED"/>
    <property type="match status" value="1"/>
</dbReference>
<gene>
    <name evidence="11" type="ORF">GSOID_T00021941001</name>
</gene>
<comment type="subcellular location">
    <subcellularLocation>
        <location evidence="1">Membrane</location>
        <topology evidence="1">Multi-pass membrane protein</topology>
    </subcellularLocation>
</comment>
<dbReference type="GO" id="GO:0005886">
    <property type="term" value="C:plasma membrane"/>
    <property type="evidence" value="ECO:0007669"/>
    <property type="project" value="TreeGrafter"/>
</dbReference>
<dbReference type="GO" id="GO:0015254">
    <property type="term" value="F:glycerol channel activity"/>
    <property type="evidence" value="ECO:0007669"/>
    <property type="project" value="TreeGrafter"/>
</dbReference>
<keyword evidence="4 9" id="KW-0812">Transmembrane</keyword>
<keyword evidence="3 9" id="KW-0813">Transport</keyword>
<proteinExistence type="inferred from homology"/>
<evidence type="ECO:0000256" key="5">
    <source>
        <dbReference type="ARBA" id="ARBA00022989"/>
    </source>
</evidence>
<comment type="catalytic activity">
    <reaction evidence="7">
        <text>H2O(in) = H2O(out)</text>
        <dbReference type="Rhea" id="RHEA:29667"/>
        <dbReference type="ChEBI" id="CHEBI:15377"/>
    </reaction>
</comment>
<dbReference type="EMBL" id="FN654463">
    <property type="protein sequence ID" value="CBY33965.1"/>
    <property type="molecule type" value="Genomic_DNA"/>
</dbReference>
<evidence type="ECO:0000256" key="3">
    <source>
        <dbReference type="ARBA" id="ARBA00022448"/>
    </source>
</evidence>
<feature type="transmembrane region" description="Helical" evidence="10">
    <location>
        <begin position="21"/>
        <end position="38"/>
    </location>
</feature>
<dbReference type="InterPro" id="IPR050363">
    <property type="entry name" value="MIP/Aquaporin"/>
</dbReference>
<evidence type="ECO:0000256" key="9">
    <source>
        <dbReference type="RuleBase" id="RU000477"/>
    </source>
</evidence>
<organism evidence="11">
    <name type="scientific">Oikopleura dioica</name>
    <name type="common">Tunicate</name>
    <dbReference type="NCBI Taxonomy" id="34765"/>
    <lineage>
        <taxon>Eukaryota</taxon>
        <taxon>Metazoa</taxon>
        <taxon>Chordata</taxon>
        <taxon>Tunicata</taxon>
        <taxon>Appendicularia</taxon>
        <taxon>Copelata</taxon>
        <taxon>Oikopleuridae</taxon>
        <taxon>Oikopleura</taxon>
    </lineage>
</organism>
<comment type="catalytic activity">
    <reaction evidence="8">
        <text>glycerol(in) = glycerol(out)</text>
        <dbReference type="Rhea" id="RHEA:29675"/>
        <dbReference type="ChEBI" id="CHEBI:17754"/>
    </reaction>
</comment>
<evidence type="ECO:0008006" key="12">
    <source>
        <dbReference type="Google" id="ProtNLM"/>
    </source>
</evidence>
<dbReference type="Gene3D" id="1.20.1080.10">
    <property type="entry name" value="Glycerol uptake facilitator protein"/>
    <property type="match status" value="1"/>
</dbReference>
<keyword evidence="6 10" id="KW-0472">Membrane</keyword>
<dbReference type="GO" id="GO:0015250">
    <property type="term" value="F:water channel activity"/>
    <property type="evidence" value="ECO:0007669"/>
    <property type="project" value="TreeGrafter"/>
</dbReference>
<dbReference type="InterPro" id="IPR023271">
    <property type="entry name" value="Aquaporin-like"/>
</dbReference>
<dbReference type="Pfam" id="PF00230">
    <property type="entry name" value="MIP"/>
    <property type="match status" value="1"/>
</dbReference>
<dbReference type="PRINTS" id="PR00783">
    <property type="entry name" value="MINTRINSICP"/>
</dbReference>
<evidence type="ECO:0000256" key="7">
    <source>
        <dbReference type="ARBA" id="ARBA00034651"/>
    </source>
</evidence>
<evidence type="ECO:0000256" key="6">
    <source>
        <dbReference type="ARBA" id="ARBA00023136"/>
    </source>
</evidence>
<dbReference type="AlphaFoldDB" id="E4YEM8"/>
<evidence type="ECO:0000256" key="10">
    <source>
        <dbReference type="SAM" id="Phobius"/>
    </source>
</evidence>
<evidence type="ECO:0000256" key="1">
    <source>
        <dbReference type="ARBA" id="ARBA00004141"/>
    </source>
</evidence>
<dbReference type="PANTHER" id="PTHR43829:SF9">
    <property type="entry name" value="AQUAPORIN-9"/>
    <property type="match status" value="1"/>
</dbReference>